<comment type="caution">
    <text evidence="1">The sequence shown here is derived from an EMBL/GenBank/DDBJ whole genome shotgun (WGS) entry which is preliminary data.</text>
</comment>
<evidence type="ECO:0000313" key="1">
    <source>
        <dbReference type="EMBL" id="MFD2420573.1"/>
    </source>
</evidence>
<proteinExistence type="predicted"/>
<dbReference type="RefSeq" id="WP_378268709.1">
    <property type="nucleotide sequence ID" value="NZ_JBHUKR010000020.1"/>
</dbReference>
<protein>
    <submittedName>
        <fullName evidence="1">Uncharacterized protein</fullName>
    </submittedName>
</protein>
<accession>A0ABW5FZT2</accession>
<keyword evidence="2" id="KW-1185">Reference proteome</keyword>
<organism evidence="1 2">
    <name type="scientific">Amycolatopsis pigmentata</name>
    <dbReference type="NCBI Taxonomy" id="450801"/>
    <lineage>
        <taxon>Bacteria</taxon>
        <taxon>Bacillati</taxon>
        <taxon>Actinomycetota</taxon>
        <taxon>Actinomycetes</taxon>
        <taxon>Pseudonocardiales</taxon>
        <taxon>Pseudonocardiaceae</taxon>
        <taxon>Amycolatopsis</taxon>
    </lineage>
</organism>
<gene>
    <name evidence="1" type="ORF">ACFSXZ_30025</name>
</gene>
<reference evidence="2" key="1">
    <citation type="journal article" date="2019" name="Int. J. Syst. Evol. Microbiol.">
        <title>The Global Catalogue of Microorganisms (GCM) 10K type strain sequencing project: providing services to taxonomists for standard genome sequencing and annotation.</title>
        <authorList>
            <consortium name="The Broad Institute Genomics Platform"/>
            <consortium name="The Broad Institute Genome Sequencing Center for Infectious Disease"/>
            <person name="Wu L."/>
            <person name="Ma J."/>
        </authorList>
    </citation>
    <scope>NUCLEOTIDE SEQUENCE [LARGE SCALE GENOMIC DNA]</scope>
    <source>
        <strain evidence="2">CGMCC 4.7645</strain>
    </source>
</reference>
<sequence>MSPGLSTGYAGVVRVHAATSGCEFDVTGNMPARYDNTTGVLSFTSSVPLPRGMAPLAVENVKGCFGVIKTTDTITVEADYHLTGPAPLTITG</sequence>
<evidence type="ECO:0000313" key="2">
    <source>
        <dbReference type="Proteomes" id="UP001597417"/>
    </source>
</evidence>
<dbReference type="Proteomes" id="UP001597417">
    <property type="component" value="Unassembled WGS sequence"/>
</dbReference>
<dbReference type="EMBL" id="JBHUKR010000020">
    <property type="protein sequence ID" value="MFD2420573.1"/>
    <property type="molecule type" value="Genomic_DNA"/>
</dbReference>
<name>A0ABW5FZT2_9PSEU</name>